<dbReference type="OrthoDB" id="786951at2759"/>
<dbReference type="SMART" id="SM01173">
    <property type="entry name" value="DUF4187"/>
    <property type="match status" value="1"/>
</dbReference>
<dbReference type="InterPro" id="IPR000467">
    <property type="entry name" value="G_patch_dom"/>
</dbReference>
<dbReference type="InterPro" id="IPR039249">
    <property type="entry name" value="GPATCH11"/>
</dbReference>
<feature type="region of interest" description="Disordered" evidence="1">
    <location>
        <begin position="243"/>
        <end position="294"/>
    </location>
</feature>
<name>A0A8A3PJ55_9HELO</name>
<accession>A0A8A3PJ55</accession>
<dbReference type="InterPro" id="IPR025239">
    <property type="entry name" value="DUF4187"/>
</dbReference>
<dbReference type="SMART" id="SM00443">
    <property type="entry name" value="G_patch"/>
    <property type="match status" value="1"/>
</dbReference>
<sequence>MTEDDIKIADASNDGQQQQRQQDEEEEEDYMNMIIAEPTKPREKETYTQRRQRIQRESEARSRTKSKAELAAEEAAAREDALSKSMLAAPESANSKGLKMMAKMGFKPGLALGAKDNVGARLEPVVVSVKEGKGGIGLEEERKRKFREEVEREGKRVKAEEGEYRERVREEREERRLEGMVGAAMRVAERMDGEREEEEEEDNAIENECGGSGATQDKVKRKISTKPLKQINILWRGLVRKREEKERDRRMRYDLQQSLSRLPTYDDADEDKDDKRALGKDTIQHTTVEDLEEEDPELDAFNLLEPAERLQKLVEHLRSQYNYCFFCKYKYPDDSMDGCPGLTEEDHD</sequence>
<feature type="region of interest" description="Disordered" evidence="1">
    <location>
        <begin position="145"/>
        <end position="223"/>
    </location>
</feature>
<gene>
    <name evidence="3" type="ORF">DSL72_007974</name>
</gene>
<proteinExistence type="predicted"/>
<protein>
    <recommendedName>
        <fullName evidence="2">G-patch domain-containing protein</fullName>
    </recommendedName>
</protein>
<dbReference type="AlphaFoldDB" id="A0A8A3PJ55"/>
<organism evidence="3 4">
    <name type="scientific">Monilinia vaccinii-corymbosi</name>
    <dbReference type="NCBI Taxonomy" id="61207"/>
    <lineage>
        <taxon>Eukaryota</taxon>
        <taxon>Fungi</taxon>
        <taxon>Dikarya</taxon>
        <taxon>Ascomycota</taxon>
        <taxon>Pezizomycotina</taxon>
        <taxon>Leotiomycetes</taxon>
        <taxon>Helotiales</taxon>
        <taxon>Sclerotiniaceae</taxon>
        <taxon>Monilinia</taxon>
    </lineage>
</organism>
<dbReference type="PANTHER" id="PTHR21032">
    <property type="entry name" value="G PATCH DOMAIN-CONTAINING PROTEIN 11"/>
    <property type="match status" value="1"/>
</dbReference>
<feature type="compositionally biased region" description="Basic and acidic residues" evidence="1">
    <location>
        <begin position="273"/>
        <end position="283"/>
    </location>
</feature>
<feature type="compositionally biased region" description="Acidic residues" evidence="1">
    <location>
        <begin position="194"/>
        <end position="205"/>
    </location>
</feature>
<keyword evidence="4" id="KW-1185">Reference proteome</keyword>
<dbReference type="Proteomes" id="UP000672032">
    <property type="component" value="Chromosome 5"/>
</dbReference>
<evidence type="ECO:0000256" key="1">
    <source>
        <dbReference type="SAM" id="MobiDB-lite"/>
    </source>
</evidence>
<dbReference type="Pfam" id="PF13821">
    <property type="entry name" value="DUF4187"/>
    <property type="match status" value="1"/>
</dbReference>
<feature type="region of interest" description="Disordered" evidence="1">
    <location>
        <begin position="1"/>
        <end position="95"/>
    </location>
</feature>
<dbReference type="PANTHER" id="PTHR21032:SF0">
    <property type="entry name" value="G PATCH DOMAIN-CONTAINING PROTEIN 11"/>
    <property type="match status" value="1"/>
</dbReference>
<dbReference type="GO" id="GO:0003676">
    <property type="term" value="F:nucleic acid binding"/>
    <property type="evidence" value="ECO:0007669"/>
    <property type="project" value="InterPro"/>
</dbReference>
<evidence type="ECO:0000313" key="4">
    <source>
        <dbReference type="Proteomes" id="UP000672032"/>
    </source>
</evidence>
<dbReference type="PROSITE" id="PS50174">
    <property type="entry name" value="G_PATCH"/>
    <property type="match status" value="1"/>
</dbReference>
<feature type="compositionally biased region" description="Basic and acidic residues" evidence="1">
    <location>
        <begin position="145"/>
        <end position="178"/>
    </location>
</feature>
<dbReference type="GO" id="GO:0000776">
    <property type="term" value="C:kinetochore"/>
    <property type="evidence" value="ECO:0007669"/>
    <property type="project" value="TreeGrafter"/>
</dbReference>
<feature type="compositionally biased region" description="Basic and acidic residues" evidence="1">
    <location>
        <begin position="39"/>
        <end position="82"/>
    </location>
</feature>
<feature type="domain" description="G-patch" evidence="2">
    <location>
        <begin position="93"/>
        <end position="141"/>
    </location>
</feature>
<dbReference type="Pfam" id="PF01585">
    <property type="entry name" value="G-patch"/>
    <property type="match status" value="1"/>
</dbReference>
<dbReference type="EMBL" id="CP063409">
    <property type="protein sequence ID" value="QSZ35110.1"/>
    <property type="molecule type" value="Genomic_DNA"/>
</dbReference>
<feature type="compositionally biased region" description="Basic and acidic residues" evidence="1">
    <location>
        <begin position="243"/>
        <end position="253"/>
    </location>
</feature>
<evidence type="ECO:0000259" key="2">
    <source>
        <dbReference type="PROSITE" id="PS50174"/>
    </source>
</evidence>
<evidence type="ECO:0000313" key="3">
    <source>
        <dbReference type="EMBL" id="QSZ35110.1"/>
    </source>
</evidence>
<reference evidence="3" key="1">
    <citation type="submission" date="2020-10" db="EMBL/GenBank/DDBJ databases">
        <title>Genome Sequence of Monilinia vaccinii-corymbosi Sheds Light on Mummy Berry Disease Infection of Blueberry and Mating Type.</title>
        <authorList>
            <person name="Yow A.G."/>
            <person name="Zhang Y."/>
            <person name="Bansal K."/>
            <person name="Eacker S.M."/>
            <person name="Sullivan S."/>
            <person name="Liachko I."/>
            <person name="Cubeta M.A."/>
            <person name="Rollins J.A."/>
            <person name="Ashrafi H."/>
        </authorList>
    </citation>
    <scope>NUCLEOTIDE SEQUENCE</scope>
    <source>
        <strain evidence="3">RL-1</strain>
    </source>
</reference>